<dbReference type="PANTHER" id="PTHR15598:SF7">
    <property type="entry name" value="ENHANCER OF MRNA-DECAPPING-LIKE PROTEIN"/>
    <property type="match status" value="1"/>
</dbReference>
<dbReference type="Pfam" id="PF10344">
    <property type="entry name" value="Hobbit"/>
    <property type="match status" value="1"/>
</dbReference>
<evidence type="ECO:0000313" key="2">
    <source>
        <dbReference type="EMBL" id="KAI5413708.1"/>
    </source>
</evidence>
<gene>
    <name evidence="2" type="ORF">KIW84_058031</name>
</gene>
<reference evidence="2 3" key="1">
    <citation type="journal article" date="2022" name="Nat. Genet.">
        <title>Improved pea reference genome and pan-genome highlight genomic features and evolutionary characteristics.</title>
        <authorList>
            <person name="Yang T."/>
            <person name="Liu R."/>
            <person name="Luo Y."/>
            <person name="Hu S."/>
            <person name="Wang D."/>
            <person name="Wang C."/>
            <person name="Pandey M.K."/>
            <person name="Ge S."/>
            <person name="Xu Q."/>
            <person name="Li N."/>
            <person name="Li G."/>
            <person name="Huang Y."/>
            <person name="Saxena R.K."/>
            <person name="Ji Y."/>
            <person name="Li M."/>
            <person name="Yan X."/>
            <person name="He Y."/>
            <person name="Liu Y."/>
            <person name="Wang X."/>
            <person name="Xiang C."/>
            <person name="Varshney R.K."/>
            <person name="Ding H."/>
            <person name="Gao S."/>
            <person name="Zong X."/>
        </authorList>
    </citation>
    <scope>NUCLEOTIDE SEQUENCE [LARGE SCALE GENOMIC DNA]</scope>
    <source>
        <strain evidence="2 3">cv. Zhongwan 6</strain>
    </source>
</reference>
<keyword evidence="3" id="KW-1185">Reference proteome</keyword>
<dbReference type="Pfam" id="PF21289">
    <property type="entry name" value="EDC4_C"/>
    <property type="match status" value="1"/>
</dbReference>
<organism evidence="2 3">
    <name type="scientific">Pisum sativum</name>
    <name type="common">Garden pea</name>
    <name type="synonym">Lathyrus oleraceus</name>
    <dbReference type="NCBI Taxonomy" id="3888"/>
    <lineage>
        <taxon>Eukaryota</taxon>
        <taxon>Viridiplantae</taxon>
        <taxon>Streptophyta</taxon>
        <taxon>Embryophyta</taxon>
        <taxon>Tracheophyta</taxon>
        <taxon>Spermatophyta</taxon>
        <taxon>Magnoliopsida</taxon>
        <taxon>eudicotyledons</taxon>
        <taxon>Gunneridae</taxon>
        <taxon>Pentapetalae</taxon>
        <taxon>rosids</taxon>
        <taxon>fabids</taxon>
        <taxon>Fabales</taxon>
        <taxon>Fabaceae</taxon>
        <taxon>Papilionoideae</taxon>
        <taxon>50 kb inversion clade</taxon>
        <taxon>NPAAA clade</taxon>
        <taxon>Hologalegina</taxon>
        <taxon>IRL clade</taxon>
        <taxon>Fabeae</taxon>
        <taxon>Lathyrus</taxon>
    </lineage>
</organism>
<evidence type="ECO:0000313" key="3">
    <source>
        <dbReference type="Proteomes" id="UP001058974"/>
    </source>
</evidence>
<proteinExistence type="predicted"/>
<name>A0A9D5ALV2_PEA</name>
<dbReference type="GO" id="GO:0000932">
    <property type="term" value="C:P-body"/>
    <property type="evidence" value="ECO:0007669"/>
    <property type="project" value="TreeGrafter"/>
</dbReference>
<sequence length="330" mass="36521">MFEQIDGTFQNGLLNHTTAIQQQYDSTHSPLAITLKETINSTSSITQTLSGQLADDQRKLLEMEANSKVAADPFVTQVNNGLHEITEDPTKELSRLINEQKFEEAFTGALHRSDVSIVSWLCSQAGLTGILTMTPMPLSQGVLLSLLQQLSCGISQLSHAPDRPSISECNTPANASAAVTHVQVEVFAATREQKLLLDDIRKLSLWCDFSGDVHAEKESNSWMITGGRSMLVQGLKRELLSAQKSRKAASVALRLALQKAAQLRLAEKEKNKSPSYAMWISLQINKVVWSMLVDGKSFAEAKINGMIYDFDRDYNDVGVTIERKVDLIHF</sequence>
<feature type="domain" description="Enhancer of mRNA-decapping protein 4 C-terminal" evidence="1">
    <location>
        <begin position="94"/>
        <end position="157"/>
    </location>
</feature>
<protein>
    <recommendedName>
        <fullName evidence="1">Enhancer of mRNA-decapping protein 4 C-terminal domain-containing protein</fullName>
    </recommendedName>
</protein>
<comment type="caution">
    <text evidence="2">The sequence shown here is derived from an EMBL/GenBank/DDBJ whole genome shotgun (WGS) entry which is preliminary data.</text>
</comment>
<evidence type="ECO:0000259" key="1">
    <source>
        <dbReference type="Pfam" id="PF21289"/>
    </source>
</evidence>
<dbReference type="InterPro" id="IPR045152">
    <property type="entry name" value="EDC4-like"/>
</dbReference>
<dbReference type="InterPro" id="IPR045167">
    <property type="entry name" value="Hobbit"/>
</dbReference>
<dbReference type="Gramene" id="Psat05G0803100-T1">
    <property type="protein sequence ID" value="KAI5413708.1"/>
    <property type="gene ID" value="KIW84_058031"/>
</dbReference>
<accession>A0A9D5ALV2</accession>
<dbReference type="AlphaFoldDB" id="A0A9D5ALV2"/>
<dbReference type="GO" id="GO:0031087">
    <property type="term" value="P:deadenylation-independent decapping of nuclear-transcribed mRNA"/>
    <property type="evidence" value="ECO:0007669"/>
    <property type="project" value="InterPro"/>
</dbReference>
<dbReference type="EMBL" id="JAMSHJ010000005">
    <property type="protein sequence ID" value="KAI5413708.1"/>
    <property type="molecule type" value="Genomic_DNA"/>
</dbReference>
<dbReference type="PANTHER" id="PTHR15598">
    <property type="entry name" value="ENHANCER OF MRNA-DECAPPING PROTEIN 4"/>
    <property type="match status" value="1"/>
</dbReference>
<dbReference type="InterPro" id="IPR049404">
    <property type="entry name" value="EDC4_C"/>
</dbReference>
<dbReference type="Proteomes" id="UP001058974">
    <property type="component" value="Chromosome 5"/>
</dbReference>